<protein>
    <submittedName>
        <fullName evidence="2">Uncharacterized protein</fullName>
    </submittedName>
</protein>
<gene>
    <name evidence="2" type="ORF">RHGRI_021230</name>
</gene>
<proteinExistence type="predicted"/>
<dbReference type="EMBL" id="JACTNZ010000007">
    <property type="protein sequence ID" value="KAG5541322.1"/>
    <property type="molecule type" value="Genomic_DNA"/>
</dbReference>
<name>A0AAV6JND6_9ERIC</name>
<organism evidence="2 3">
    <name type="scientific">Rhododendron griersonianum</name>
    <dbReference type="NCBI Taxonomy" id="479676"/>
    <lineage>
        <taxon>Eukaryota</taxon>
        <taxon>Viridiplantae</taxon>
        <taxon>Streptophyta</taxon>
        <taxon>Embryophyta</taxon>
        <taxon>Tracheophyta</taxon>
        <taxon>Spermatophyta</taxon>
        <taxon>Magnoliopsida</taxon>
        <taxon>eudicotyledons</taxon>
        <taxon>Gunneridae</taxon>
        <taxon>Pentapetalae</taxon>
        <taxon>asterids</taxon>
        <taxon>Ericales</taxon>
        <taxon>Ericaceae</taxon>
        <taxon>Ericoideae</taxon>
        <taxon>Rhodoreae</taxon>
        <taxon>Rhododendron</taxon>
    </lineage>
</organism>
<evidence type="ECO:0000313" key="3">
    <source>
        <dbReference type="Proteomes" id="UP000823749"/>
    </source>
</evidence>
<reference evidence="2" key="1">
    <citation type="submission" date="2020-08" db="EMBL/GenBank/DDBJ databases">
        <title>Plant Genome Project.</title>
        <authorList>
            <person name="Zhang R.-G."/>
        </authorList>
    </citation>
    <scope>NUCLEOTIDE SEQUENCE</scope>
    <source>
        <strain evidence="2">WSP0</strain>
        <tissue evidence="2">Leaf</tissue>
    </source>
</reference>
<keyword evidence="3" id="KW-1185">Reference proteome</keyword>
<dbReference type="AlphaFoldDB" id="A0AAV6JND6"/>
<evidence type="ECO:0000313" key="2">
    <source>
        <dbReference type="EMBL" id="KAG5541322.1"/>
    </source>
</evidence>
<feature type="region of interest" description="Disordered" evidence="1">
    <location>
        <begin position="1"/>
        <end position="45"/>
    </location>
</feature>
<accession>A0AAV6JND6</accession>
<comment type="caution">
    <text evidence="2">The sequence shown here is derived from an EMBL/GenBank/DDBJ whole genome shotgun (WGS) entry which is preliminary data.</text>
</comment>
<sequence length="221" mass="24878">MKNNGCLHPSSRRHCNLNPHKPPCRRPRPRRLQNLTNPHKPSPLRLSSQILRSQLSLLPPPPRFFRNLRNPHALSPPPSQTQTPLRRHLLLTNIIPRQRRPSVPYHSPLTASTWTVATVSAISHSLPQVLAAKICLLPLRTGRIVPNPIKTMSTALGPLFFTVISQGGGGRAPGSTFTPLAVIAERMATRWLEIYCGVVVIRVLLYWFPKVRWDRQPMSAI</sequence>
<feature type="compositionally biased region" description="Basic residues" evidence="1">
    <location>
        <begin position="22"/>
        <end position="31"/>
    </location>
</feature>
<evidence type="ECO:0000256" key="1">
    <source>
        <dbReference type="SAM" id="MobiDB-lite"/>
    </source>
</evidence>
<dbReference type="Proteomes" id="UP000823749">
    <property type="component" value="Chromosome 7"/>
</dbReference>